<dbReference type="InterPro" id="IPR036162">
    <property type="entry name" value="Resolvase-like_N_sf"/>
</dbReference>
<evidence type="ECO:0000313" key="2">
    <source>
        <dbReference type="EMBL" id="MEE2041294.1"/>
    </source>
</evidence>
<sequence>MHDPTQSPPLRLAFCGRTSTRDLQDPVKSLTRQHDRCQDVTPPDAAITAWYWDVETGMLDLDERGLGDSDDYERLGVPVPRTGGLGDLRAHAAEGRFDAVVCEEIARTARDMHTSMSLERELGGLGIPIIAADEPDMSSGLASARWLLRRQRQVLADYMRLHFLEQSWAGQATHARQGYALGAAPYGYVARPQLHRPLKRNPGWARLLDLDPDQRRPDTVATVFEMRVERRWKDHVIGSWLDSDHAAHPTVVAHGRPSTGRWTRRHARRIIAQPKYTGRQVWARAAGKDKIPRPRDQWVWSPPAHPQIVSLELWEEAQEVSRELYPPRTAPPLAQIREAAEAAGHTLDVERQSDTHTLYRVGDLLLPVPHGEMPPVTLRRILEEVEAL</sequence>
<dbReference type="Pfam" id="PF00239">
    <property type="entry name" value="Resolvase"/>
    <property type="match status" value="1"/>
</dbReference>
<evidence type="ECO:0000259" key="1">
    <source>
        <dbReference type="PROSITE" id="PS51737"/>
    </source>
</evidence>
<organism evidence="2 3">
    <name type="scientific">Nocardiopsis codii</name>
    <dbReference type="NCBI Taxonomy" id="3065942"/>
    <lineage>
        <taxon>Bacteria</taxon>
        <taxon>Bacillati</taxon>
        <taxon>Actinomycetota</taxon>
        <taxon>Actinomycetes</taxon>
        <taxon>Streptosporangiales</taxon>
        <taxon>Nocardiopsidaceae</taxon>
        <taxon>Nocardiopsis</taxon>
    </lineage>
</organism>
<dbReference type="PROSITE" id="PS51737">
    <property type="entry name" value="RECOMBINASE_DNA_BIND"/>
    <property type="match status" value="1"/>
</dbReference>
<dbReference type="SUPFAM" id="SSF53041">
    <property type="entry name" value="Resolvase-like"/>
    <property type="match status" value="1"/>
</dbReference>
<accession>A0ABU7KHA4</accession>
<dbReference type="Pfam" id="PF07508">
    <property type="entry name" value="Recombinase"/>
    <property type="match status" value="1"/>
</dbReference>
<feature type="domain" description="Recombinase" evidence="1">
    <location>
        <begin position="185"/>
        <end position="330"/>
    </location>
</feature>
<dbReference type="SMART" id="SM00857">
    <property type="entry name" value="Resolvase"/>
    <property type="match status" value="1"/>
</dbReference>
<dbReference type="EMBL" id="JAUZMY010000045">
    <property type="protein sequence ID" value="MEE2041294.1"/>
    <property type="molecule type" value="Genomic_DNA"/>
</dbReference>
<dbReference type="InterPro" id="IPR011109">
    <property type="entry name" value="DNA_bind_recombinase_dom"/>
</dbReference>
<dbReference type="Gene3D" id="3.90.1750.20">
    <property type="entry name" value="Putative Large Serine Recombinase, Chain B, Domain 2"/>
    <property type="match status" value="1"/>
</dbReference>
<evidence type="ECO:0000313" key="3">
    <source>
        <dbReference type="Proteomes" id="UP001356095"/>
    </source>
</evidence>
<comment type="caution">
    <text evidence="2">The sequence shown here is derived from an EMBL/GenBank/DDBJ whole genome shotgun (WGS) entry which is preliminary data.</text>
</comment>
<dbReference type="Gene3D" id="3.40.50.1390">
    <property type="entry name" value="Resolvase, N-terminal catalytic domain"/>
    <property type="match status" value="1"/>
</dbReference>
<dbReference type="InterPro" id="IPR050639">
    <property type="entry name" value="SSR_resolvase"/>
</dbReference>
<dbReference type="InterPro" id="IPR006119">
    <property type="entry name" value="Resolv_N"/>
</dbReference>
<dbReference type="Proteomes" id="UP001356095">
    <property type="component" value="Unassembled WGS sequence"/>
</dbReference>
<dbReference type="PANTHER" id="PTHR30461:SF23">
    <property type="entry name" value="DNA RECOMBINASE-RELATED"/>
    <property type="match status" value="1"/>
</dbReference>
<dbReference type="InterPro" id="IPR038109">
    <property type="entry name" value="DNA_bind_recomb_sf"/>
</dbReference>
<proteinExistence type="predicted"/>
<protein>
    <submittedName>
        <fullName evidence="2">Recombinase family protein</fullName>
    </submittedName>
</protein>
<dbReference type="PANTHER" id="PTHR30461">
    <property type="entry name" value="DNA-INVERTASE FROM LAMBDOID PROPHAGE"/>
    <property type="match status" value="1"/>
</dbReference>
<keyword evidence="3" id="KW-1185">Reference proteome</keyword>
<gene>
    <name evidence="2" type="ORF">Q8791_29120</name>
</gene>
<reference evidence="2 3" key="1">
    <citation type="submission" date="2023-08" db="EMBL/GenBank/DDBJ databases">
        <authorList>
            <person name="Girao M."/>
            <person name="Carvalho M.F."/>
        </authorList>
    </citation>
    <scope>NUCLEOTIDE SEQUENCE [LARGE SCALE GENOMIC DNA]</scope>
    <source>
        <strain evidence="2 3">CT-R113</strain>
    </source>
</reference>
<name>A0ABU7KHA4_9ACTN</name>
<dbReference type="RefSeq" id="WP_330095054.1">
    <property type="nucleotide sequence ID" value="NZ_JAUZMY010000045.1"/>
</dbReference>